<dbReference type="PROSITE" id="PS00149">
    <property type="entry name" value="SULFATASE_2"/>
    <property type="match status" value="1"/>
</dbReference>
<dbReference type="OrthoDB" id="9795675at2"/>
<evidence type="ECO:0000313" key="7">
    <source>
        <dbReference type="Proteomes" id="UP000433652"/>
    </source>
</evidence>
<keyword evidence="3 6" id="KW-0378">Hydrolase</keyword>
<evidence type="ECO:0000313" key="6">
    <source>
        <dbReference type="EMBL" id="MXO61336.1"/>
    </source>
</evidence>
<name>A0A6I4T1Z8_9SPHN</name>
<gene>
    <name evidence="6" type="ORF">GRI89_17470</name>
</gene>
<dbReference type="EMBL" id="WTYM01000062">
    <property type="protein sequence ID" value="MXO61336.1"/>
    <property type="molecule type" value="Genomic_DNA"/>
</dbReference>
<dbReference type="SUPFAM" id="SSF53649">
    <property type="entry name" value="Alkaline phosphatase-like"/>
    <property type="match status" value="1"/>
</dbReference>
<dbReference type="InterPro" id="IPR050738">
    <property type="entry name" value="Sulfatase"/>
</dbReference>
<dbReference type="RefSeq" id="WP_159798329.1">
    <property type="nucleotide sequence ID" value="NZ_WTYM01000062.1"/>
</dbReference>
<dbReference type="Gene3D" id="3.30.1120.10">
    <property type="match status" value="1"/>
</dbReference>
<dbReference type="Proteomes" id="UP000433652">
    <property type="component" value="Unassembled WGS sequence"/>
</dbReference>
<dbReference type="GO" id="GO:0004065">
    <property type="term" value="F:arylsulfatase activity"/>
    <property type="evidence" value="ECO:0007669"/>
    <property type="project" value="TreeGrafter"/>
</dbReference>
<reference evidence="6 7" key="1">
    <citation type="submission" date="2019-12" db="EMBL/GenBank/DDBJ databases">
        <title>Genomic-based taxomic classification of the family Erythrobacteraceae.</title>
        <authorList>
            <person name="Xu L."/>
        </authorList>
    </citation>
    <scope>NUCLEOTIDE SEQUENCE [LARGE SCALE GENOMIC DNA]</scope>
    <source>
        <strain evidence="6 7">MCCC 1K01500</strain>
    </source>
</reference>
<protein>
    <submittedName>
        <fullName evidence="6">Sulfatase-like hydrolase/transferase</fullName>
    </submittedName>
</protein>
<keyword evidence="4" id="KW-0106">Calcium</keyword>
<evidence type="ECO:0000256" key="4">
    <source>
        <dbReference type="ARBA" id="ARBA00022837"/>
    </source>
</evidence>
<dbReference type="AlphaFoldDB" id="A0A6I4T1Z8"/>
<dbReference type="GO" id="GO:0016740">
    <property type="term" value="F:transferase activity"/>
    <property type="evidence" value="ECO:0007669"/>
    <property type="project" value="UniProtKB-KW"/>
</dbReference>
<evidence type="ECO:0000256" key="2">
    <source>
        <dbReference type="ARBA" id="ARBA00022723"/>
    </source>
</evidence>
<keyword evidence="2" id="KW-0479">Metal-binding</keyword>
<dbReference type="Pfam" id="PF00884">
    <property type="entry name" value="Sulfatase"/>
    <property type="match status" value="1"/>
</dbReference>
<dbReference type="PROSITE" id="PS00523">
    <property type="entry name" value="SULFATASE_1"/>
    <property type="match status" value="1"/>
</dbReference>
<evidence type="ECO:0000256" key="3">
    <source>
        <dbReference type="ARBA" id="ARBA00022801"/>
    </source>
</evidence>
<comment type="similarity">
    <text evidence="1">Belongs to the sulfatase family.</text>
</comment>
<keyword evidence="6" id="KW-0808">Transferase</keyword>
<dbReference type="PANTHER" id="PTHR42693">
    <property type="entry name" value="ARYLSULFATASE FAMILY MEMBER"/>
    <property type="match status" value="1"/>
</dbReference>
<dbReference type="InterPro" id="IPR024607">
    <property type="entry name" value="Sulfatase_CS"/>
</dbReference>
<dbReference type="Gene3D" id="3.40.720.10">
    <property type="entry name" value="Alkaline Phosphatase, subunit A"/>
    <property type="match status" value="1"/>
</dbReference>
<proteinExistence type="inferred from homology"/>
<keyword evidence="7" id="KW-1185">Reference proteome</keyword>
<dbReference type="PANTHER" id="PTHR42693:SF33">
    <property type="entry name" value="ARYLSULFATASE"/>
    <property type="match status" value="1"/>
</dbReference>
<dbReference type="InterPro" id="IPR017850">
    <property type="entry name" value="Alkaline_phosphatase_core_sf"/>
</dbReference>
<accession>A0A6I4T1Z8</accession>
<feature type="domain" description="Sulfatase N-terminal" evidence="5">
    <location>
        <begin position="71"/>
        <end position="379"/>
    </location>
</feature>
<organism evidence="6 7">
    <name type="scientific">Croceibacterium salegens</name>
    <dbReference type="NCBI Taxonomy" id="1737568"/>
    <lineage>
        <taxon>Bacteria</taxon>
        <taxon>Pseudomonadati</taxon>
        <taxon>Pseudomonadota</taxon>
        <taxon>Alphaproteobacteria</taxon>
        <taxon>Sphingomonadales</taxon>
        <taxon>Erythrobacteraceae</taxon>
        <taxon>Croceibacterium</taxon>
    </lineage>
</organism>
<dbReference type="InterPro" id="IPR000917">
    <property type="entry name" value="Sulfatase_N"/>
</dbReference>
<sequence>MMRVKKWLKRLGLIFALPAVLVLALALWASARLLLYDQVDDEAHLAEKQDYLEQLRILSSSVDMRDRTTRPNIVFILYDDLGYGDLGAFGAEAIKTPNIDALAATGIRLTQFYSPSPVCTPSRAGFLTGRMPPRAGLSNVVHPEGSAFDAVVKIEGQNVRLPVEEITIADMLSAAGYRTAMIGKWHLGDVSPSLPNEFGFESFFGSLYSNDMEPFALYRDGKIEVEAPVDQAGLNARYTQEAVDFIRREADSGQAPFFLYFAHNFPHVPQYVEADREGRSEAGLYGDVVEALDDGVGQIVGALDEAGALGDTIIVITSDNGPWWQGDPSSLRGRKGDTYEGGMRVPFIVHWPGRLEGGREATGMAMGIDLLPTFADWLHLPLPADRMIDGRSMASMLEDGAGTPHDYLFYFAVDDVLAVRNTKHKLIGVHNATYGPMNVPIAISSAQGPWLINLELDPREAYDTSLHDPGLARVMADVLEAKRTEMEANPRGWIEH</sequence>
<comment type="caution">
    <text evidence="6">The sequence shown here is derived from an EMBL/GenBank/DDBJ whole genome shotgun (WGS) entry which is preliminary data.</text>
</comment>
<evidence type="ECO:0000256" key="1">
    <source>
        <dbReference type="ARBA" id="ARBA00008779"/>
    </source>
</evidence>
<evidence type="ECO:0000259" key="5">
    <source>
        <dbReference type="Pfam" id="PF00884"/>
    </source>
</evidence>
<dbReference type="CDD" id="cd16026">
    <property type="entry name" value="GALNS_like"/>
    <property type="match status" value="1"/>
</dbReference>
<dbReference type="GO" id="GO:0046872">
    <property type="term" value="F:metal ion binding"/>
    <property type="evidence" value="ECO:0007669"/>
    <property type="project" value="UniProtKB-KW"/>
</dbReference>